<dbReference type="AlphaFoldDB" id="A0A6A3C840"/>
<gene>
    <name evidence="5" type="ORF">F3Y22_tig00009942pilonHSYRG00087</name>
</gene>
<keyword evidence="4" id="KW-0732">Signal</keyword>
<organism evidence="5 6">
    <name type="scientific">Hibiscus syriacus</name>
    <name type="common">Rose of Sharon</name>
    <dbReference type="NCBI Taxonomy" id="106335"/>
    <lineage>
        <taxon>Eukaryota</taxon>
        <taxon>Viridiplantae</taxon>
        <taxon>Streptophyta</taxon>
        <taxon>Embryophyta</taxon>
        <taxon>Tracheophyta</taxon>
        <taxon>Spermatophyta</taxon>
        <taxon>Magnoliopsida</taxon>
        <taxon>eudicotyledons</taxon>
        <taxon>Gunneridae</taxon>
        <taxon>Pentapetalae</taxon>
        <taxon>rosids</taxon>
        <taxon>malvids</taxon>
        <taxon>Malvales</taxon>
        <taxon>Malvaceae</taxon>
        <taxon>Malvoideae</taxon>
        <taxon>Hibiscus</taxon>
    </lineage>
</organism>
<keyword evidence="3 4" id="KW-0964">Secreted</keyword>
<dbReference type="PANTHER" id="PTHR21495">
    <property type="entry name" value="NUCLEOPORIN-RELATED"/>
    <property type="match status" value="1"/>
</dbReference>
<dbReference type="OrthoDB" id="941187at2759"/>
<dbReference type="Proteomes" id="UP000436088">
    <property type="component" value="Unassembled WGS sequence"/>
</dbReference>
<evidence type="ECO:0000256" key="4">
    <source>
        <dbReference type="RuleBase" id="RU363099"/>
    </source>
</evidence>
<dbReference type="InterPro" id="IPR044859">
    <property type="entry name" value="Allene_oxi_cyc_Dirigent"/>
</dbReference>
<name>A0A6A3C840_HIBSY</name>
<dbReference type="EMBL" id="VEPZ02000454">
    <property type="protein sequence ID" value="KAE8724697.1"/>
    <property type="molecule type" value="Genomic_DNA"/>
</dbReference>
<comment type="function">
    <text evidence="4">Dirigent proteins impart stereoselectivity on the phenoxy radical-coupling reaction, yielding optically active lignans from two molecules of coniferyl alcohol in the biosynthesis of lignans, flavonolignans, and alkaloids and thus plays a central role in plant secondary metabolism.</text>
</comment>
<dbReference type="GO" id="GO:0009699">
    <property type="term" value="P:phenylpropanoid biosynthetic process"/>
    <property type="evidence" value="ECO:0007669"/>
    <property type="project" value="UniProtKB-ARBA"/>
</dbReference>
<dbReference type="GO" id="GO:0048046">
    <property type="term" value="C:apoplast"/>
    <property type="evidence" value="ECO:0007669"/>
    <property type="project" value="UniProtKB-SubCell"/>
</dbReference>
<evidence type="ECO:0000256" key="1">
    <source>
        <dbReference type="ARBA" id="ARBA00010746"/>
    </source>
</evidence>
<keyword evidence="6" id="KW-1185">Reference proteome</keyword>
<sequence>MKRTSVSTWFLIVCLSLVAVQSQYNSKSRPYDPKAEKVTDLHFFLHESLDGQNPTAVVIAQANITTNNSTVPSRTLSAVDDPLRTGPEPSSEVIGNAQGLAVIAGVNSTVAVTYFDFGFTGGEFNGSSLSMFSRNQLTMTEREMSVVGGTGEFRMARGFAIINPYLINATNVILEFNVTVVHY</sequence>
<comment type="similarity">
    <text evidence="1 4">Belongs to the plant dirigent protein family.</text>
</comment>
<feature type="signal peptide" evidence="4">
    <location>
        <begin position="1"/>
        <end position="22"/>
    </location>
</feature>
<protein>
    <recommendedName>
        <fullName evidence="4">Dirigent protein</fullName>
    </recommendedName>
</protein>
<evidence type="ECO:0000313" key="6">
    <source>
        <dbReference type="Proteomes" id="UP000436088"/>
    </source>
</evidence>
<evidence type="ECO:0000313" key="5">
    <source>
        <dbReference type="EMBL" id="KAE8724697.1"/>
    </source>
</evidence>
<evidence type="ECO:0000256" key="3">
    <source>
        <dbReference type="ARBA" id="ARBA00022525"/>
    </source>
</evidence>
<reference evidence="5" key="1">
    <citation type="submission" date="2019-09" db="EMBL/GenBank/DDBJ databases">
        <title>Draft genome information of white flower Hibiscus syriacus.</title>
        <authorList>
            <person name="Kim Y.-M."/>
        </authorList>
    </citation>
    <scope>NUCLEOTIDE SEQUENCE [LARGE SCALE GENOMIC DNA]</scope>
    <source>
        <strain evidence="5">YM2019G1</strain>
    </source>
</reference>
<keyword evidence="4" id="KW-0052">Apoplast</keyword>
<dbReference type="Gene3D" id="2.40.480.10">
    <property type="entry name" value="Allene oxide cyclase-like"/>
    <property type="match status" value="1"/>
</dbReference>
<feature type="chain" id="PRO_5025713052" description="Dirigent protein" evidence="4">
    <location>
        <begin position="23"/>
        <end position="183"/>
    </location>
</feature>
<proteinExistence type="inferred from homology"/>
<dbReference type="Pfam" id="PF03018">
    <property type="entry name" value="Dirigent"/>
    <property type="match status" value="1"/>
</dbReference>
<evidence type="ECO:0000256" key="2">
    <source>
        <dbReference type="ARBA" id="ARBA00011738"/>
    </source>
</evidence>
<comment type="subunit">
    <text evidence="2 4">Homodimer.</text>
</comment>
<dbReference type="InterPro" id="IPR004265">
    <property type="entry name" value="Dirigent"/>
</dbReference>
<comment type="caution">
    <text evidence="5">The sequence shown here is derived from an EMBL/GenBank/DDBJ whole genome shotgun (WGS) entry which is preliminary data.</text>
</comment>
<comment type="subcellular location">
    <subcellularLocation>
        <location evidence="4">Secreted</location>
        <location evidence="4">Extracellular space</location>
        <location evidence="4">Apoplast</location>
    </subcellularLocation>
</comment>
<accession>A0A6A3C840</accession>